<proteinExistence type="inferred from homology"/>
<dbReference type="GO" id="GO:0033214">
    <property type="term" value="P:siderophore-iron import into cell"/>
    <property type="evidence" value="ECO:0007669"/>
    <property type="project" value="TreeGrafter"/>
</dbReference>
<evidence type="ECO:0000256" key="5">
    <source>
        <dbReference type="ARBA" id="ARBA00022692"/>
    </source>
</evidence>
<reference evidence="9" key="1">
    <citation type="submission" date="2020-08" db="EMBL/GenBank/DDBJ databases">
        <authorList>
            <person name="Uke A."/>
            <person name="Chhe C."/>
            <person name="Baramee S."/>
            <person name="Kosugi A."/>
        </authorList>
    </citation>
    <scope>NUCLEOTIDE SEQUENCE</scope>
    <source>
        <strain evidence="9">DA-C8</strain>
    </source>
</reference>
<dbReference type="Pfam" id="PF01032">
    <property type="entry name" value="FecCD"/>
    <property type="match status" value="1"/>
</dbReference>
<evidence type="ECO:0000256" key="6">
    <source>
        <dbReference type="ARBA" id="ARBA00022989"/>
    </source>
</evidence>
<dbReference type="Gene3D" id="1.10.3470.10">
    <property type="entry name" value="ABC transporter involved in vitamin B12 uptake, BtuC"/>
    <property type="match status" value="1"/>
</dbReference>
<keyword evidence="6 8" id="KW-1133">Transmembrane helix</keyword>
<sequence>MKDVSLMTRIIIGGVIVLLLLAVMIFACSIGPVRIPFQHTMSIILDGMSIGMDSSFTERERLIVSDVRLPRVLVGVLVGAALGTAGALMQGLFRNPLVEPGYIGVSSGAAFGAVCALYFGQAARKVSRLYCFSV</sequence>
<feature type="transmembrane region" description="Helical" evidence="8">
    <location>
        <begin position="6"/>
        <end position="31"/>
    </location>
</feature>
<comment type="caution">
    <text evidence="9">The sequence shown here is derived from an EMBL/GenBank/DDBJ whole genome shotgun (WGS) entry which is preliminary data.</text>
</comment>
<dbReference type="GO" id="GO:0022857">
    <property type="term" value="F:transmembrane transporter activity"/>
    <property type="evidence" value="ECO:0007669"/>
    <property type="project" value="InterPro"/>
</dbReference>
<evidence type="ECO:0000256" key="2">
    <source>
        <dbReference type="ARBA" id="ARBA00007935"/>
    </source>
</evidence>
<evidence type="ECO:0000256" key="7">
    <source>
        <dbReference type="ARBA" id="ARBA00023136"/>
    </source>
</evidence>
<dbReference type="PROSITE" id="PS51257">
    <property type="entry name" value="PROKAR_LIPOPROTEIN"/>
    <property type="match status" value="1"/>
</dbReference>
<dbReference type="Proteomes" id="UP000654993">
    <property type="component" value="Unassembled WGS sequence"/>
</dbReference>
<evidence type="ECO:0000313" key="10">
    <source>
        <dbReference type="Proteomes" id="UP000654993"/>
    </source>
</evidence>
<evidence type="ECO:0000256" key="3">
    <source>
        <dbReference type="ARBA" id="ARBA00022448"/>
    </source>
</evidence>
<feature type="transmembrane region" description="Helical" evidence="8">
    <location>
        <begin position="101"/>
        <end position="120"/>
    </location>
</feature>
<dbReference type="PANTHER" id="PTHR30472:SF25">
    <property type="entry name" value="ABC TRANSPORTER PERMEASE PROTEIN MJ0876-RELATED"/>
    <property type="match status" value="1"/>
</dbReference>
<comment type="subcellular location">
    <subcellularLocation>
        <location evidence="1">Cell membrane</location>
        <topology evidence="1">Multi-pass membrane protein</topology>
    </subcellularLocation>
</comment>
<dbReference type="SUPFAM" id="SSF81345">
    <property type="entry name" value="ABC transporter involved in vitamin B12 uptake, BtuC"/>
    <property type="match status" value="1"/>
</dbReference>
<organism evidence="9 10">
    <name type="scientific">Insulibacter thermoxylanivorax</name>
    <dbReference type="NCBI Taxonomy" id="2749268"/>
    <lineage>
        <taxon>Bacteria</taxon>
        <taxon>Bacillati</taxon>
        <taxon>Bacillota</taxon>
        <taxon>Bacilli</taxon>
        <taxon>Bacillales</taxon>
        <taxon>Paenibacillaceae</taxon>
        <taxon>Insulibacter</taxon>
    </lineage>
</organism>
<keyword evidence="7 8" id="KW-0472">Membrane</keyword>
<comment type="similarity">
    <text evidence="2">Belongs to the binding-protein-dependent transport system permease family. FecCD subfamily.</text>
</comment>
<gene>
    <name evidence="9" type="ORF">PRECH8_14410</name>
</gene>
<reference evidence="9" key="2">
    <citation type="journal article" date="2021" name="Data Brief">
        <title>Draft genome sequence data of the facultative, thermophilic, xylanolytic bacterium Paenibacillus sp. strain DA-C8.</title>
        <authorList>
            <person name="Chhe C."/>
            <person name="Uke A."/>
            <person name="Baramee S."/>
            <person name="Ungkulpasvich U."/>
            <person name="Tachaapaikoon C."/>
            <person name="Pason P."/>
            <person name="Waeonukul R."/>
            <person name="Ratanakhanokchai K."/>
            <person name="Kosugi A."/>
        </authorList>
    </citation>
    <scope>NUCLEOTIDE SEQUENCE</scope>
    <source>
        <strain evidence="9">DA-C8</strain>
    </source>
</reference>
<evidence type="ECO:0000313" key="9">
    <source>
        <dbReference type="EMBL" id="GFR38145.1"/>
    </source>
</evidence>
<keyword evidence="10" id="KW-1185">Reference proteome</keyword>
<evidence type="ECO:0008006" key="11">
    <source>
        <dbReference type="Google" id="ProtNLM"/>
    </source>
</evidence>
<dbReference type="InterPro" id="IPR037294">
    <property type="entry name" value="ABC_BtuC-like"/>
</dbReference>
<evidence type="ECO:0000256" key="1">
    <source>
        <dbReference type="ARBA" id="ARBA00004651"/>
    </source>
</evidence>
<accession>A0A916QCQ9</accession>
<dbReference type="InterPro" id="IPR000522">
    <property type="entry name" value="ABC_transptr_permease_BtuC"/>
</dbReference>
<evidence type="ECO:0000256" key="8">
    <source>
        <dbReference type="SAM" id="Phobius"/>
    </source>
</evidence>
<dbReference type="EMBL" id="BMAQ01000012">
    <property type="protein sequence ID" value="GFR38145.1"/>
    <property type="molecule type" value="Genomic_DNA"/>
</dbReference>
<keyword evidence="3" id="KW-0813">Transport</keyword>
<dbReference type="GO" id="GO:0005886">
    <property type="term" value="C:plasma membrane"/>
    <property type="evidence" value="ECO:0007669"/>
    <property type="project" value="UniProtKB-SubCell"/>
</dbReference>
<dbReference type="AlphaFoldDB" id="A0A916QCQ9"/>
<keyword evidence="4" id="KW-1003">Cell membrane</keyword>
<keyword evidence="5 8" id="KW-0812">Transmembrane</keyword>
<evidence type="ECO:0000256" key="4">
    <source>
        <dbReference type="ARBA" id="ARBA00022475"/>
    </source>
</evidence>
<feature type="transmembrane region" description="Helical" evidence="8">
    <location>
        <begin position="69"/>
        <end position="89"/>
    </location>
</feature>
<dbReference type="PANTHER" id="PTHR30472">
    <property type="entry name" value="FERRIC ENTEROBACTIN TRANSPORT SYSTEM PERMEASE PROTEIN"/>
    <property type="match status" value="1"/>
</dbReference>
<protein>
    <recommendedName>
        <fullName evidence="11">FecCD transport family protein</fullName>
    </recommendedName>
</protein>
<name>A0A916QCQ9_9BACL</name>